<proteinExistence type="predicted"/>
<keyword evidence="2" id="KW-1185">Reference proteome</keyword>
<comment type="caution">
    <text evidence="1">The sequence shown here is derived from an EMBL/GenBank/DDBJ whole genome shotgun (WGS) entry which is preliminary data.</text>
</comment>
<protein>
    <recommendedName>
        <fullName evidence="3">DUF1269 domain-containing protein</fullName>
    </recommendedName>
</protein>
<evidence type="ECO:0000313" key="2">
    <source>
        <dbReference type="Proteomes" id="UP000317209"/>
    </source>
</evidence>
<sequence>MNDFRFGPAEFYLVGFEGDRPDPATFRALTDLINTGVVLLLDFVVLTKSDTGELSILELDSEDDSLGLGDISPIAAGIAGDEDMEALAEAIPPGQSAAIVVLELSFARELAQNLAAAGGQVLRSERVPAPVVNAMMDILDQEGE</sequence>
<dbReference type="AlphaFoldDB" id="A0A543BNY8"/>
<organism evidence="1 2">
    <name type="scientific">Microbacterium saperdae</name>
    <dbReference type="NCBI Taxonomy" id="69368"/>
    <lineage>
        <taxon>Bacteria</taxon>
        <taxon>Bacillati</taxon>
        <taxon>Actinomycetota</taxon>
        <taxon>Actinomycetes</taxon>
        <taxon>Micrococcales</taxon>
        <taxon>Microbacteriaceae</taxon>
        <taxon>Microbacterium</taxon>
    </lineage>
</organism>
<name>A0A543BNY8_9MICO</name>
<reference evidence="1 2" key="1">
    <citation type="submission" date="2019-06" db="EMBL/GenBank/DDBJ databases">
        <title>Sequencing the genomes of 1000 actinobacteria strains.</title>
        <authorList>
            <person name="Klenk H.-P."/>
        </authorList>
    </citation>
    <scope>NUCLEOTIDE SEQUENCE [LARGE SCALE GENOMIC DNA]</scope>
    <source>
        <strain evidence="1 2">DSM 20169</strain>
    </source>
</reference>
<gene>
    <name evidence="1" type="ORF">FB560_2208</name>
</gene>
<accession>A0A543BNY8</accession>
<dbReference type="RefSeq" id="WP_141872391.1">
    <property type="nucleotide sequence ID" value="NZ_VFOX01000001.1"/>
</dbReference>
<evidence type="ECO:0008006" key="3">
    <source>
        <dbReference type="Google" id="ProtNLM"/>
    </source>
</evidence>
<dbReference type="InterPro" id="IPR046288">
    <property type="entry name" value="DUF6325"/>
</dbReference>
<dbReference type="Pfam" id="PF19850">
    <property type="entry name" value="DUF6325"/>
    <property type="match status" value="1"/>
</dbReference>
<dbReference type="EMBL" id="VFOX01000001">
    <property type="protein sequence ID" value="TQL86547.1"/>
    <property type="molecule type" value="Genomic_DNA"/>
</dbReference>
<dbReference type="OrthoDB" id="4464342at2"/>
<dbReference type="Proteomes" id="UP000317209">
    <property type="component" value="Unassembled WGS sequence"/>
</dbReference>
<evidence type="ECO:0000313" key="1">
    <source>
        <dbReference type="EMBL" id="TQL86547.1"/>
    </source>
</evidence>